<dbReference type="InterPro" id="IPR001736">
    <property type="entry name" value="PLipase_D/transphosphatidylase"/>
</dbReference>
<gene>
    <name evidence="8" type="ORF">TKK_016275</name>
</gene>
<evidence type="ECO:0000256" key="3">
    <source>
        <dbReference type="ARBA" id="ARBA00023098"/>
    </source>
</evidence>
<dbReference type="InterPro" id="IPR051406">
    <property type="entry name" value="PLD_domain"/>
</dbReference>
<dbReference type="GO" id="GO:0016042">
    <property type="term" value="P:lipid catabolic process"/>
    <property type="evidence" value="ECO:0007669"/>
    <property type="project" value="UniProtKB-KW"/>
</dbReference>
<evidence type="ECO:0000256" key="4">
    <source>
        <dbReference type="ARBA" id="ARBA00038012"/>
    </source>
</evidence>
<dbReference type="PROSITE" id="PS50035">
    <property type="entry name" value="PLD"/>
    <property type="match status" value="1"/>
</dbReference>
<proteinExistence type="inferred from homology"/>
<dbReference type="PANTHER" id="PTHR43856:SF1">
    <property type="entry name" value="MITOCHONDRIAL CARDIOLIPIN HYDROLASE"/>
    <property type="match status" value="1"/>
</dbReference>
<evidence type="ECO:0000259" key="7">
    <source>
        <dbReference type="PROSITE" id="PS50035"/>
    </source>
</evidence>
<dbReference type="GO" id="GO:0016787">
    <property type="term" value="F:hydrolase activity"/>
    <property type="evidence" value="ECO:0007669"/>
    <property type="project" value="UniProtKB-KW"/>
</dbReference>
<comment type="similarity">
    <text evidence="4">Belongs to the phospholipase D family. MitoPLD/Zucchini subfamily.</text>
</comment>
<dbReference type="Gene3D" id="3.30.870.10">
    <property type="entry name" value="Endonuclease Chain A"/>
    <property type="match status" value="1"/>
</dbReference>
<reference evidence="8 9" key="1">
    <citation type="journal article" date="2024" name="bioRxiv">
        <title>A reference genome for Trichogramma kaykai: A tiny desert-dwelling parasitoid wasp with competing sex-ratio distorters.</title>
        <authorList>
            <person name="Culotta J."/>
            <person name="Lindsey A.R."/>
        </authorList>
    </citation>
    <scope>NUCLEOTIDE SEQUENCE [LARGE SCALE GENOMIC DNA]</scope>
    <source>
        <strain evidence="8 9">KSX58</strain>
    </source>
</reference>
<evidence type="ECO:0000256" key="5">
    <source>
        <dbReference type="ARBA" id="ARBA00040549"/>
    </source>
</evidence>
<dbReference type="PANTHER" id="PTHR43856">
    <property type="entry name" value="CARDIOLIPIN HYDROLASE"/>
    <property type="match status" value="1"/>
</dbReference>
<evidence type="ECO:0000256" key="6">
    <source>
        <dbReference type="ARBA" id="ARBA00043167"/>
    </source>
</evidence>
<evidence type="ECO:0000256" key="2">
    <source>
        <dbReference type="ARBA" id="ARBA00022963"/>
    </source>
</evidence>
<organism evidence="8 9">
    <name type="scientific">Trichogramma kaykai</name>
    <dbReference type="NCBI Taxonomy" id="54128"/>
    <lineage>
        <taxon>Eukaryota</taxon>
        <taxon>Metazoa</taxon>
        <taxon>Ecdysozoa</taxon>
        <taxon>Arthropoda</taxon>
        <taxon>Hexapoda</taxon>
        <taxon>Insecta</taxon>
        <taxon>Pterygota</taxon>
        <taxon>Neoptera</taxon>
        <taxon>Endopterygota</taxon>
        <taxon>Hymenoptera</taxon>
        <taxon>Apocrita</taxon>
        <taxon>Proctotrupomorpha</taxon>
        <taxon>Chalcidoidea</taxon>
        <taxon>Trichogrammatidae</taxon>
        <taxon>Trichogramma</taxon>
    </lineage>
</organism>
<comment type="caution">
    <text evidence="8">The sequence shown here is derived from an EMBL/GenBank/DDBJ whole genome shotgun (WGS) entry which is preliminary data.</text>
</comment>
<dbReference type="EMBL" id="JBJJXI010000129">
    <property type="protein sequence ID" value="KAL3388553.1"/>
    <property type="molecule type" value="Genomic_DNA"/>
</dbReference>
<dbReference type="SUPFAM" id="SSF56024">
    <property type="entry name" value="Phospholipase D/nuclease"/>
    <property type="match status" value="1"/>
</dbReference>
<dbReference type="InterPro" id="IPR025202">
    <property type="entry name" value="PLD-like_dom"/>
</dbReference>
<keyword evidence="2" id="KW-0442">Lipid degradation</keyword>
<accession>A0ABD2W6Q0</accession>
<feature type="domain" description="PLD phosphodiesterase" evidence="7">
    <location>
        <begin position="143"/>
        <end position="170"/>
    </location>
</feature>
<protein>
    <recommendedName>
        <fullName evidence="5">Mitochondrial cardiolipin hydrolase</fullName>
    </recommendedName>
    <alternativeName>
        <fullName evidence="6">Mitochondrial phospholipase</fullName>
    </alternativeName>
</protein>
<keyword evidence="9" id="KW-1185">Reference proteome</keyword>
<keyword evidence="3" id="KW-0443">Lipid metabolism</keyword>
<name>A0ABD2W6Q0_9HYME</name>
<sequence>MSFSFGLGMSSKAVFYTIVSAVASEIVWKIVQKYFYQPSIESEKTMVLFFPDKSLKKRTDLYSKTALGENLELILKYLDEAKKSLDICVFFLSYNPLVNAVIRAKKRRLKIRVITDEDTMKNAYSPIYDLVQNNIEVRSKAMDHYLMHHKFIVIDKKILLNGSANWTPQAFEGNYENIIITEKKNIVKSFIKQFNDHWAKLEVKYDPIPIKI</sequence>
<dbReference type="Pfam" id="PF13091">
    <property type="entry name" value="PLDc_2"/>
    <property type="match status" value="1"/>
</dbReference>
<evidence type="ECO:0000313" key="9">
    <source>
        <dbReference type="Proteomes" id="UP001627154"/>
    </source>
</evidence>
<dbReference type="Proteomes" id="UP001627154">
    <property type="component" value="Unassembled WGS sequence"/>
</dbReference>
<keyword evidence="1" id="KW-0378">Hydrolase</keyword>
<dbReference type="SMART" id="SM00155">
    <property type="entry name" value="PLDc"/>
    <property type="match status" value="1"/>
</dbReference>
<evidence type="ECO:0000256" key="1">
    <source>
        <dbReference type="ARBA" id="ARBA00022801"/>
    </source>
</evidence>
<evidence type="ECO:0000313" key="8">
    <source>
        <dbReference type="EMBL" id="KAL3388553.1"/>
    </source>
</evidence>
<dbReference type="AlphaFoldDB" id="A0ABD2W6Q0"/>